<proteinExistence type="predicted"/>
<dbReference type="Proteomes" id="UP000801492">
    <property type="component" value="Unassembled WGS sequence"/>
</dbReference>
<evidence type="ECO:0000256" key="1">
    <source>
        <dbReference type="SAM" id="MobiDB-lite"/>
    </source>
</evidence>
<dbReference type="EMBL" id="VTPC01090974">
    <property type="protein sequence ID" value="KAF2880396.1"/>
    <property type="molecule type" value="Genomic_DNA"/>
</dbReference>
<gene>
    <name evidence="2" type="ORF">ILUMI_25779</name>
</gene>
<feature type="non-terminal residue" evidence="2">
    <location>
        <position position="116"/>
    </location>
</feature>
<sequence>MIRRKQEIFSIAPRAIATTMKPESEQRGHGMTDDMIYAEYQKKPIKNGKTNHEQAACAWEGTDNTDGSRDGELEGEPTLKKTTSNTDTKLGTCSEQNITAWKRRRMLINEKKQRAL</sequence>
<comment type="caution">
    <text evidence="2">The sequence shown here is derived from an EMBL/GenBank/DDBJ whole genome shotgun (WGS) entry which is preliminary data.</text>
</comment>
<dbReference type="AlphaFoldDB" id="A0A8K0FZB7"/>
<reference evidence="2" key="1">
    <citation type="submission" date="2019-08" db="EMBL/GenBank/DDBJ databases">
        <title>The genome of the North American firefly Photinus pyralis.</title>
        <authorList>
            <consortium name="Photinus pyralis genome working group"/>
            <person name="Fallon T.R."/>
            <person name="Sander Lower S.E."/>
            <person name="Weng J.-K."/>
        </authorList>
    </citation>
    <scope>NUCLEOTIDE SEQUENCE</scope>
    <source>
        <strain evidence="2">TRF0915ILg1</strain>
        <tissue evidence="2">Whole body</tissue>
    </source>
</reference>
<feature type="compositionally biased region" description="Polar residues" evidence="1">
    <location>
        <begin position="80"/>
        <end position="90"/>
    </location>
</feature>
<accession>A0A8K0FZB7</accession>
<name>A0A8K0FZB7_IGNLU</name>
<evidence type="ECO:0000313" key="2">
    <source>
        <dbReference type="EMBL" id="KAF2880396.1"/>
    </source>
</evidence>
<feature type="region of interest" description="Disordered" evidence="1">
    <location>
        <begin position="59"/>
        <end position="90"/>
    </location>
</feature>
<evidence type="ECO:0000313" key="3">
    <source>
        <dbReference type="Proteomes" id="UP000801492"/>
    </source>
</evidence>
<keyword evidence="3" id="KW-1185">Reference proteome</keyword>
<protein>
    <submittedName>
        <fullName evidence="2">Uncharacterized protein</fullName>
    </submittedName>
</protein>
<organism evidence="2 3">
    <name type="scientific">Ignelater luminosus</name>
    <name type="common">Cucubano</name>
    <name type="synonym">Pyrophorus luminosus</name>
    <dbReference type="NCBI Taxonomy" id="2038154"/>
    <lineage>
        <taxon>Eukaryota</taxon>
        <taxon>Metazoa</taxon>
        <taxon>Ecdysozoa</taxon>
        <taxon>Arthropoda</taxon>
        <taxon>Hexapoda</taxon>
        <taxon>Insecta</taxon>
        <taxon>Pterygota</taxon>
        <taxon>Neoptera</taxon>
        <taxon>Endopterygota</taxon>
        <taxon>Coleoptera</taxon>
        <taxon>Polyphaga</taxon>
        <taxon>Elateriformia</taxon>
        <taxon>Elateroidea</taxon>
        <taxon>Elateridae</taxon>
        <taxon>Agrypninae</taxon>
        <taxon>Pyrophorini</taxon>
        <taxon>Ignelater</taxon>
    </lineage>
</organism>